<proteinExistence type="predicted"/>
<organism evidence="1">
    <name type="scientific">Arion vulgaris</name>
    <dbReference type="NCBI Taxonomy" id="1028688"/>
    <lineage>
        <taxon>Eukaryota</taxon>
        <taxon>Metazoa</taxon>
        <taxon>Spiralia</taxon>
        <taxon>Lophotrochozoa</taxon>
        <taxon>Mollusca</taxon>
        <taxon>Gastropoda</taxon>
        <taxon>Heterobranchia</taxon>
        <taxon>Euthyneura</taxon>
        <taxon>Panpulmonata</taxon>
        <taxon>Eupulmonata</taxon>
        <taxon>Stylommatophora</taxon>
        <taxon>Helicina</taxon>
        <taxon>Arionoidea</taxon>
        <taxon>Arionidae</taxon>
        <taxon>Arion</taxon>
    </lineage>
</organism>
<sequence length="53" mass="6142">MSPTNTEHYSDNLLSYSWIHFISNNLQERQCASFNVYSRGKYSESVLNSVVHS</sequence>
<evidence type="ECO:0000313" key="1">
    <source>
        <dbReference type="EMBL" id="CEK99036.1"/>
    </source>
</evidence>
<name>A0A0B7C330_9EUPU</name>
<reference evidence="1" key="1">
    <citation type="submission" date="2014-12" db="EMBL/GenBank/DDBJ databases">
        <title>Insight into the proteome of Arion vulgaris.</title>
        <authorList>
            <person name="Aradska J."/>
            <person name="Bulat T."/>
            <person name="Smidak R."/>
            <person name="Sarate P."/>
            <person name="Gangsoo J."/>
            <person name="Sialana F."/>
            <person name="Bilban M."/>
            <person name="Lubec G."/>
        </authorList>
    </citation>
    <scope>NUCLEOTIDE SEQUENCE</scope>
    <source>
        <tissue evidence="1">Skin</tissue>
    </source>
</reference>
<accession>A0A0B7C330</accession>
<gene>
    <name evidence="1" type="primary">ORF220244</name>
</gene>
<dbReference type="EMBL" id="HACG01052165">
    <property type="protein sequence ID" value="CEK99036.1"/>
    <property type="molecule type" value="Transcribed_RNA"/>
</dbReference>
<dbReference type="AlphaFoldDB" id="A0A0B7C330"/>
<protein>
    <submittedName>
        <fullName evidence="1">Uncharacterized protein</fullName>
    </submittedName>
</protein>